<keyword evidence="3" id="KW-1185">Reference proteome</keyword>
<feature type="compositionally biased region" description="Basic and acidic residues" evidence="1">
    <location>
        <begin position="40"/>
        <end position="52"/>
    </location>
</feature>
<comment type="caution">
    <text evidence="2">The sequence shown here is derived from an EMBL/GenBank/DDBJ whole genome shotgun (WGS) entry which is preliminary data.</text>
</comment>
<name>A0ABP1FY64_9CHLO</name>
<feature type="region of interest" description="Disordered" evidence="1">
    <location>
        <begin position="23"/>
        <end position="110"/>
    </location>
</feature>
<sequence length="157" mass="15963">MEVGIVSGDLGPLTLHVGALAQQMAGSSKDHARSAGSRPALEKGRAAHERPSLHSAAEAATGQPHAPSEPAKACQQQQQPQQRASAVHGGAAEQSKSGQRQKGPAGSRCFTPGQQAVAAALMVVIKCAMKGGAEAPGAAKRRQWPAPQQPAIGAECL</sequence>
<dbReference type="Proteomes" id="UP001497392">
    <property type="component" value="Unassembled WGS sequence"/>
</dbReference>
<feature type="region of interest" description="Disordered" evidence="1">
    <location>
        <begin position="132"/>
        <end position="157"/>
    </location>
</feature>
<dbReference type="EMBL" id="CAXHTA020000008">
    <property type="protein sequence ID" value="CAL5223072.1"/>
    <property type="molecule type" value="Genomic_DNA"/>
</dbReference>
<evidence type="ECO:0000313" key="3">
    <source>
        <dbReference type="Proteomes" id="UP001497392"/>
    </source>
</evidence>
<reference evidence="2 3" key="1">
    <citation type="submission" date="2024-06" db="EMBL/GenBank/DDBJ databases">
        <authorList>
            <person name="Kraege A."/>
            <person name="Thomma B."/>
        </authorList>
    </citation>
    <scope>NUCLEOTIDE SEQUENCE [LARGE SCALE GENOMIC DNA]</scope>
</reference>
<evidence type="ECO:0000313" key="2">
    <source>
        <dbReference type="EMBL" id="CAL5223072.1"/>
    </source>
</evidence>
<protein>
    <submittedName>
        <fullName evidence="2">G5530 protein</fullName>
    </submittedName>
</protein>
<evidence type="ECO:0000256" key="1">
    <source>
        <dbReference type="SAM" id="MobiDB-lite"/>
    </source>
</evidence>
<accession>A0ABP1FY64</accession>
<proteinExistence type="predicted"/>
<organism evidence="2 3">
    <name type="scientific">Coccomyxa viridis</name>
    <dbReference type="NCBI Taxonomy" id="1274662"/>
    <lineage>
        <taxon>Eukaryota</taxon>
        <taxon>Viridiplantae</taxon>
        <taxon>Chlorophyta</taxon>
        <taxon>core chlorophytes</taxon>
        <taxon>Trebouxiophyceae</taxon>
        <taxon>Trebouxiophyceae incertae sedis</taxon>
        <taxon>Coccomyxaceae</taxon>
        <taxon>Coccomyxa</taxon>
    </lineage>
</organism>
<gene>
    <name evidence="2" type="primary">g5530</name>
    <name evidence="2" type="ORF">VP750_LOCUS4731</name>
</gene>